<sequence length="253" mass="26784">MTFFMILWLITGIAFWVTLIIWGINRAKKRESKITGKVPLILLAISVVSLIFGAVLAPSDNSDTTADVSSSTSKKSVSMTASEKESSKKAASESASKASSKAAAKASSESASSKAASESEAKESSERAASASVAHDPATYQTGITYDQVARTPDEYEDKKVQFTGRVLQVMEDKSGTQIRLGVDGSYDNVILVSIDKSNLNGSRILEDDLVTVSGISSNTITYKSTLGGNITIPSMIGLIVDNQGPASDDYGY</sequence>
<comment type="caution">
    <text evidence="3">The sequence shown here is derived from an EMBL/GenBank/DDBJ whole genome shotgun (WGS) entry which is preliminary data.</text>
</comment>
<evidence type="ECO:0008006" key="5">
    <source>
        <dbReference type="Google" id="ProtNLM"/>
    </source>
</evidence>
<gene>
    <name evidence="3" type="ORF">H7R52_07800</name>
</gene>
<keyword evidence="2" id="KW-0812">Transmembrane</keyword>
<feature type="transmembrane region" description="Helical" evidence="2">
    <location>
        <begin position="36"/>
        <end position="57"/>
    </location>
</feature>
<proteinExistence type="predicted"/>
<reference evidence="3" key="1">
    <citation type="submission" date="2020-08" db="EMBL/GenBank/DDBJ databases">
        <title>Complete genome sequence of Weissella confusa strain FS54 provides insights into metabolic potential.</title>
        <authorList>
            <person name="Fhoula I."/>
            <person name="Najjari A."/>
            <person name="Lekired A."/>
            <person name="Bessrour-Aouam N."/>
            <person name="Jaballah S."/>
            <person name="Klibi N."/>
            <person name="Ouzari H.-I."/>
        </authorList>
    </citation>
    <scope>NUCLEOTIDE SEQUENCE</scope>
    <source>
        <strain evidence="3">FS54</strain>
    </source>
</reference>
<keyword evidence="2" id="KW-0472">Membrane</keyword>
<feature type="transmembrane region" description="Helical" evidence="2">
    <location>
        <begin position="6"/>
        <end position="24"/>
    </location>
</feature>
<dbReference type="EMBL" id="JACSZT010000005">
    <property type="protein sequence ID" value="MBC6498584.1"/>
    <property type="molecule type" value="Genomic_DNA"/>
</dbReference>
<feature type="compositionally biased region" description="Basic and acidic residues" evidence="1">
    <location>
        <begin position="117"/>
        <end position="126"/>
    </location>
</feature>
<evidence type="ECO:0000313" key="4">
    <source>
        <dbReference type="Proteomes" id="UP000650485"/>
    </source>
</evidence>
<keyword evidence="2" id="KW-1133">Transmembrane helix</keyword>
<evidence type="ECO:0000313" key="3">
    <source>
        <dbReference type="EMBL" id="MBC6498584.1"/>
    </source>
</evidence>
<protein>
    <recommendedName>
        <fullName evidence="5">TcdA-E operon negative regulator</fullName>
    </recommendedName>
</protein>
<organism evidence="3 4">
    <name type="scientific">Weissella confusa</name>
    <name type="common">Lactobacillus confusus</name>
    <dbReference type="NCBI Taxonomy" id="1583"/>
    <lineage>
        <taxon>Bacteria</taxon>
        <taxon>Bacillati</taxon>
        <taxon>Bacillota</taxon>
        <taxon>Bacilli</taxon>
        <taxon>Lactobacillales</taxon>
        <taxon>Lactobacillaceae</taxon>
        <taxon>Weissella</taxon>
    </lineage>
</organism>
<name>A0A923NHU1_WEICO</name>
<feature type="region of interest" description="Disordered" evidence="1">
    <location>
        <begin position="61"/>
        <end position="134"/>
    </location>
</feature>
<dbReference type="RefSeq" id="WP_135473970.1">
    <property type="nucleotide sequence ID" value="NZ_CP110106.1"/>
</dbReference>
<accession>A0A923NHU1</accession>
<evidence type="ECO:0000256" key="1">
    <source>
        <dbReference type="SAM" id="MobiDB-lite"/>
    </source>
</evidence>
<dbReference type="AlphaFoldDB" id="A0A923NHU1"/>
<feature type="compositionally biased region" description="Low complexity" evidence="1">
    <location>
        <begin position="92"/>
        <end position="116"/>
    </location>
</feature>
<feature type="compositionally biased region" description="Low complexity" evidence="1">
    <location>
        <begin position="62"/>
        <end position="81"/>
    </location>
</feature>
<dbReference type="Proteomes" id="UP000650485">
    <property type="component" value="Unassembled WGS sequence"/>
</dbReference>
<evidence type="ECO:0000256" key="2">
    <source>
        <dbReference type="SAM" id="Phobius"/>
    </source>
</evidence>
<feature type="compositionally biased region" description="Basic and acidic residues" evidence="1">
    <location>
        <begin position="82"/>
        <end position="91"/>
    </location>
</feature>